<protein>
    <submittedName>
        <fullName evidence="1">Uncharacterized protein</fullName>
    </submittedName>
</protein>
<proteinExistence type="predicted"/>
<dbReference type="RefSeq" id="WP_154679489.1">
    <property type="nucleotide sequence ID" value="NZ_CP046115.1"/>
</dbReference>
<gene>
    <name evidence="1" type="ORF">GJ746_06720</name>
</gene>
<dbReference type="OrthoDB" id="8456222at2"/>
<accession>A0A6B8MWI0</accession>
<evidence type="ECO:0000313" key="2">
    <source>
        <dbReference type="Proteomes" id="UP000427108"/>
    </source>
</evidence>
<organism evidence="1 2">
    <name type="scientific">Klebsiella oxytoca</name>
    <dbReference type="NCBI Taxonomy" id="571"/>
    <lineage>
        <taxon>Bacteria</taxon>
        <taxon>Pseudomonadati</taxon>
        <taxon>Pseudomonadota</taxon>
        <taxon>Gammaproteobacteria</taxon>
        <taxon>Enterobacterales</taxon>
        <taxon>Enterobacteriaceae</taxon>
        <taxon>Klebsiella/Raoultella group</taxon>
        <taxon>Klebsiella</taxon>
    </lineage>
</organism>
<reference evidence="1 2" key="1">
    <citation type="submission" date="2019-11" db="EMBL/GenBank/DDBJ databases">
        <title>Isolation and Application of One Kind of P-Hydroxybenzoic Acid Degrading Bacterium in Mitigating Cropping Obstacle of Cucumber.</title>
        <authorList>
            <person name="Wu F."/>
            <person name="An Y."/>
        </authorList>
    </citation>
    <scope>NUCLEOTIDE SEQUENCE [LARGE SCALE GENOMIC DNA]</scope>
    <source>
        <strain evidence="1 2">P620</strain>
    </source>
</reference>
<evidence type="ECO:0000313" key="1">
    <source>
        <dbReference type="EMBL" id="QGN37011.1"/>
    </source>
</evidence>
<dbReference type="EMBL" id="CP046115">
    <property type="protein sequence ID" value="QGN37011.1"/>
    <property type="molecule type" value="Genomic_DNA"/>
</dbReference>
<dbReference type="AlphaFoldDB" id="A0A6B8MWI0"/>
<dbReference type="Proteomes" id="UP000427108">
    <property type="component" value="Chromosome"/>
</dbReference>
<sequence>MAQIPPLLESGIVIGGDLEEDKWIVIPYDEMNVSAKCNFPKIVHTGYKGLVYGDVLPTYWDNVAYPNEPFMPDESPGEFVTTGKESTIWAGNGSSTVAMGEQSQIIIGINYSPEDEEEHSINGCKAFTLGDSSNVRFKNPPGRDNLLITAGVDSYIDLGEATKSVGIVAGDNNTLYARDSDDNVAIATGDNCEVIAETTNNTVVITGENSRAAVGENGIIFASRILESFTIGERGVASVVWHDGERNRLKVIYEGEDGIEAGRYYKIDENGEVIEL</sequence>
<name>A0A6B8MWI0_KLEOX</name>